<evidence type="ECO:0000313" key="3">
    <source>
        <dbReference type="Proteomes" id="UP000193498"/>
    </source>
</evidence>
<evidence type="ECO:0000256" key="1">
    <source>
        <dbReference type="SAM" id="MobiDB-lite"/>
    </source>
</evidence>
<dbReference type="EMBL" id="MCFE01000051">
    <property type="protein sequence ID" value="ORY02987.1"/>
    <property type="molecule type" value="Genomic_DNA"/>
</dbReference>
<feature type="region of interest" description="Disordered" evidence="1">
    <location>
        <begin position="150"/>
        <end position="169"/>
    </location>
</feature>
<evidence type="ECO:0000313" key="2">
    <source>
        <dbReference type="EMBL" id="ORY02987.1"/>
    </source>
</evidence>
<proteinExistence type="predicted"/>
<keyword evidence="3" id="KW-1185">Reference proteome</keyword>
<comment type="caution">
    <text evidence="2">The sequence shown here is derived from an EMBL/GenBank/DDBJ whole genome shotgun (WGS) entry which is preliminary data.</text>
</comment>
<accession>A0A1Y1YZ73</accession>
<organism evidence="2 3">
    <name type="scientific">Basidiobolus meristosporus CBS 931.73</name>
    <dbReference type="NCBI Taxonomy" id="1314790"/>
    <lineage>
        <taxon>Eukaryota</taxon>
        <taxon>Fungi</taxon>
        <taxon>Fungi incertae sedis</taxon>
        <taxon>Zoopagomycota</taxon>
        <taxon>Entomophthoromycotina</taxon>
        <taxon>Basidiobolomycetes</taxon>
        <taxon>Basidiobolales</taxon>
        <taxon>Basidiobolaceae</taxon>
        <taxon>Basidiobolus</taxon>
    </lineage>
</organism>
<protein>
    <submittedName>
        <fullName evidence="2">Uncharacterized protein</fullName>
    </submittedName>
</protein>
<reference evidence="2 3" key="1">
    <citation type="submission" date="2016-07" db="EMBL/GenBank/DDBJ databases">
        <title>Pervasive Adenine N6-methylation of Active Genes in Fungi.</title>
        <authorList>
            <consortium name="DOE Joint Genome Institute"/>
            <person name="Mondo S.J."/>
            <person name="Dannebaum R.O."/>
            <person name="Kuo R.C."/>
            <person name="Labutti K."/>
            <person name="Haridas S."/>
            <person name="Kuo A."/>
            <person name="Salamov A."/>
            <person name="Ahrendt S.R."/>
            <person name="Lipzen A."/>
            <person name="Sullivan W."/>
            <person name="Andreopoulos W.B."/>
            <person name="Clum A."/>
            <person name="Lindquist E."/>
            <person name="Daum C."/>
            <person name="Ramamoorthy G.K."/>
            <person name="Gryganskyi A."/>
            <person name="Culley D."/>
            <person name="Magnuson J.K."/>
            <person name="James T.Y."/>
            <person name="O'Malley M.A."/>
            <person name="Stajich J.E."/>
            <person name="Spatafora J.W."/>
            <person name="Visel A."/>
            <person name="Grigoriev I.V."/>
        </authorList>
    </citation>
    <scope>NUCLEOTIDE SEQUENCE [LARGE SCALE GENOMIC DNA]</scope>
    <source>
        <strain evidence="2 3">CBS 931.73</strain>
    </source>
</reference>
<dbReference type="AlphaFoldDB" id="A0A1Y1YZ73"/>
<name>A0A1Y1YZ73_9FUNG</name>
<dbReference type="InParanoid" id="A0A1Y1YZ73"/>
<sequence>MFLGSTGTLEAFRRSFLMGIAEVPSLFQRQRFLASRFAWKKSSNLVQLLTARFLLMDKPYWREDQLRNWHISEHSGHLKRDSALEPYSLIHQRFFEDIVNDRTVVSIAPEDVKLPSPYNIYFLSTPTPCPQSNISPKSLRLTSVESDSVVNQKTDQSDSQQAVSIAINS</sequence>
<dbReference type="Proteomes" id="UP000193498">
    <property type="component" value="Unassembled WGS sequence"/>
</dbReference>
<gene>
    <name evidence="2" type="ORF">K493DRAFT_311875</name>
</gene>